<sequence length="433" mass="45122">MATVAPLGGDKPAGARLGAVAELVRAAVRGAAEGGAPRQGLAAVAAAAVRSAMGDPAVVREGDAAEVQARISLIEPVVAEHVRAASEARPPRVAGGRRAWRNIAEHKFLDEMGKPFRVEDRFEKSDAQGKCLQRGRRLPAEVRGKAGMRSVSGVLTPRFEDNGADEASAGSDEVLTEATTSSGKSEELEQLGVAGSGSAAADSDGMVGRVQELMAERQQLLAERDGLVDELMSTKALAWELRRKAEAASPFWADLACGEDEGPGGAASFDFEGVFVGADAARKESLPEVPPFPLLQDGVGEQLVEQPVGMEASFKEKFVGSALSDNCSHEEASECQAARIGGSKPTALEPRACGAEALVEAPEGASKGVRWADDLDEITQQVVPEVSAAADAPTEAQQLILGAAMLAREALQRGDIAEGLRLLEAAQAKCLEN</sequence>
<keyword evidence="3" id="KW-1185">Reference proteome</keyword>
<evidence type="ECO:0000313" key="2">
    <source>
        <dbReference type="EMBL" id="CAK0850258.1"/>
    </source>
</evidence>
<comment type="caution">
    <text evidence="2">The sequence shown here is derived from an EMBL/GenBank/DDBJ whole genome shotgun (WGS) entry which is preliminary data.</text>
</comment>
<dbReference type="Proteomes" id="UP001189429">
    <property type="component" value="Unassembled WGS sequence"/>
</dbReference>
<organism evidence="2 3">
    <name type="scientific">Prorocentrum cordatum</name>
    <dbReference type="NCBI Taxonomy" id="2364126"/>
    <lineage>
        <taxon>Eukaryota</taxon>
        <taxon>Sar</taxon>
        <taxon>Alveolata</taxon>
        <taxon>Dinophyceae</taxon>
        <taxon>Prorocentrales</taxon>
        <taxon>Prorocentraceae</taxon>
        <taxon>Prorocentrum</taxon>
    </lineage>
</organism>
<name>A0ABN9TVH0_9DINO</name>
<evidence type="ECO:0000313" key="3">
    <source>
        <dbReference type="Proteomes" id="UP001189429"/>
    </source>
</evidence>
<accession>A0ABN9TVH0</accession>
<protein>
    <submittedName>
        <fullName evidence="2">Uncharacterized protein</fullName>
    </submittedName>
</protein>
<proteinExistence type="predicted"/>
<reference evidence="2" key="1">
    <citation type="submission" date="2023-10" db="EMBL/GenBank/DDBJ databases">
        <authorList>
            <person name="Chen Y."/>
            <person name="Shah S."/>
            <person name="Dougan E. K."/>
            <person name="Thang M."/>
            <person name="Chan C."/>
        </authorList>
    </citation>
    <scope>NUCLEOTIDE SEQUENCE [LARGE SCALE GENOMIC DNA]</scope>
</reference>
<gene>
    <name evidence="2" type="ORF">PCOR1329_LOCUS42696</name>
</gene>
<feature type="region of interest" description="Disordered" evidence="1">
    <location>
        <begin position="156"/>
        <end position="203"/>
    </location>
</feature>
<dbReference type="EMBL" id="CAUYUJ010015131">
    <property type="protein sequence ID" value="CAK0850258.1"/>
    <property type="molecule type" value="Genomic_DNA"/>
</dbReference>
<evidence type="ECO:0000256" key="1">
    <source>
        <dbReference type="SAM" id="MobiDB-lite"/>
    </source>
</evidence>